<evidence type="ECO:0000313" key="2">
    <source>
        <dbReference type="EMBL" id="CAB4771531.1"/>
    </source>
</evidence>
<dbReference type="EMBL" id="CAEZZQ010000028">
    <property type="protein sequence ID" value="CAB4771531.1"/>
    <property type="molecule type" value="Genomic_DNA"/>
</dbReference>
<accession>A0A6J6PC47</accession>
<dbReference type="EMBL" id="CAFBQA010000003">
    <property type="protein sequence ID" value="CAB5033956.1"/>
    <property type="molecule type" value="Genomic_DNA"/>
</dbReference>
<dbReference type="AlphaFoldDB" id="A0A6J6PC47"/>
<evidence type="ECO:0000313" key="5">
    <source>
        <dbReference type="EMBL" id="CAB5047682.1"/>
    </source>
</evidence>
<dbReference type="EMBL" id="CAEZXW010000015">
    <property type="protein sequence ID" value="CAB4697121.1"/>
    <property type="molecule type" value="Genomic_DNA"/>
</dbReference>
<evidence type="ECO:0000313" key="1">
    <source>
        <dbReference type="EMBL" id="CAB4697121.1"/>
    </source>
</evidence>
<proteinExistence type="predicted"/>
<dbReference type="EMBL" id="CAFBMD010000041">
    <property type="protein sequence ID" value="CAB4896170.1"/>
    <property type="molecule type" value="Genomic_DNA"/>
</dbReference>
<sequence length="75" mass="7725">MQTAAVVTLILGTLIIAAAALGLTRVIFHLRAVAKTLDALDGGVQVIVAKTSTVPTVLPSVNASLKPVRDFCEAI</sequence>
<name>A0A6J6PC47_9ZZZZ</name>
<reference evidence="1" key="1">
    <citation type="submission" date="2020-05" db="EMBL/GenBank/DDBJ databases">
        <authorList>
            <person name="Chiriac C."/>
            <person name="Salcher M."/>
            <person name="Ghai R."/>
            <person name="Kavagutti S V."/>
        </authorList>
    </citation>
    <scope>NUCLEOTIDE SEQUENCE</scope>
</reference>
<evidence type="ECO:0000313" key="4">
    <source>
        <dbReference type="EMBL" id="CAB5033956.1"/>
    </source>
</evidence>
<dbReference type="EMBL" id="CAFBQF010000021">
    <property type="protein sequence ID" value="CAB5047682.1"/>
    <property type="molecule type" value="Genomic_DNA"/>
</dbReference>
<evidence type="ECO:0000313" key="3">
    <source>
        <dbReference type="EMBL" id="CAB4896170.1"/>
    </source>
</evidence>
<protein>
    <submittedName>
        <fullName evidence="1">Unannotated protein</fullName>
    </submittedName>
</protein>
<gene>
    <name evidence="1" type="ORF">UFOPK2593_00406</name>
    <name evidence="2" type="ORF">UFOPK2894_00612</name>
    <name evidence="3" type="ORF">UFOPK3492_00692</name>
    <name evidence="4" type="ORF">UFOPK4234_00111</name>
    <name evidence="5" type="ORF">UFOPK4295_00565</name>
</gene>
<organism evidence="1">
    <name type="scientific">freshwater metagenome</name>
    <dbReference type="NCBI Taxonomy" id="449393"/>
    <lineage>
        <taxon>unclassified sequences</taxon>
        <taxon>metagenomes</taxon>
        <taxon>ecological metagenomes</taxon>
    </lineage>
</organism>